<dbReference type="InterPro" id="IPR011054">
    <property type="entry name" value="Rudment_hybrid_motif"/>
</dbReference>
<feature type="domain" description="Biotin carboxylation" evidence="10">
    <location>
        <begin position="3"/>
        <end position="446"/>
    </location>
</feature>
<dbReference type="InterPro" id="IPR016185">
    <property type="entry name" value="PreATP-grasp_dom_sf"/>
</dbReference>
<reference evidence="11 12" key="1">
    <citation type="submission" date="2022-12" db="EMBL/GenBank/DDBJ databases">
        <title>Microbacterium terricola strain KV-448 chromosome, complete genome.</title>
        <authorList>
            <person name="Oshima T."/>
            <person name="Moriya T."/>
            <person name="Bessho Y."/>
        </authorList>
    </citation>
    <scope>NUCLEOTIDE SEQUENCE [LARGE SCALE GENOMIC DNA]</scope>
    <source>
        <strain evidence="11 12">KV-448</strain>
    </source>
</reference>
<evidence type="ECO:0000256" key="2">
    <source>
        <dbReference type="ARBA" id="ARBA00022598"/>
    </source>
</evidence>
<dbReference type="Gene3D" id="3.30.1490.20">
    <property type="entry name" value="ATP-grasp fold, A domain"/>
    <property type="match status" value="1"/>
</dbReference>
<dbReference type="Pfam" id="PF00289">
    <property type="entry name" value="Biotin_carb_N"/>
    <property type="match status" value="1"/>
</dbReference>
<dbReference type="SUPFAM" id="SSF51246">
    <property type="entry name" value="Rudiment single hybrid motif"/>
    <property type="match status" value="1"/>
</dbReference>
<evidence type="ECO:0000256" key="3">
    <source>
        <dbReference type="ARBA" id="ARBA00022741"/>
    </source>
</evidence>
<keyword evidence="3 6" id="KW-0547">Nucleotide-binding</keyword>
<sequence length="588" mass="61864">MPQIAKVLIANRGEIAVRVIRAARDAGKSSVAVYADQDRDALHARLADEAYALDGSTSADTYLSIEKILSVARRSGADAVHPGYGFLAENADFARAVIAAGLVWIGPSPEAIEALGDKVTARHVAEKVGAPLAPGTPGPVSGADEVIAFAEEFGLPIAIKAAYGGGGRGLKVARELAEVPEAFESATREAVAAFGRGECFVEKYLDKPRHVETQCLADATGTVVVVSTRDCSLQRRHQKLVEEAPAPFLSDEQNATLYAASKAILAEVGYVGAGTCEFLIGADGTISFLEVNTRLQVEHPVSEEVTGIDLVREQFRLAVGGTLDYADPEPVGHSIEFRVNGEDPGRGFLPQPGPIHVFKTFGGPGIRLDSGVTAGDEVSGAFDSLLGKIIITGRDRDEALERARRALDEFEVAGLPTVLPFHRKVVRDPAFTAEDGVFGVYTRWIETEFVNDIPPWDGEIGDAKPADPRHTVVVEVGGKRLEVSLPDRIVSAPSAAGRPAAVPPSRRSHATAVSAGASGDAVKAPMQATIVKVAVEDGQQVVKGDLVVVLEAMKMEQPIQAHKDGVIGAINAAAGSTVSAGHQLLTIS</sequence>
<dbReference type="InterPro" id="IPR005482">
    <property type="entry name" value="Biotin_COase_C"/>
</dbReference>
<dbReference type="SUPFAM" id="SSF51230">
    <property type="entry name" value="Single hybrid motif"/>
    <property type="match status" value="1"/>
</dbReference>
<keyword evidence="5" id="KW-0092">Biotin</keyword>
<keyword evidence="12" id="KW-1185">Reference proteome</keyword>
<dbReference type="SMART" id="SM00878">
    <property type="entry name" value="Biotin_carb_C"/>
    <property type="match status" value="1"/>
</dbReference>
<dbReference type="InterPro" id="IPR005479">
    <property type="entry name" value="CPAse_ATP-bd"/>
</dbReference>
<dbReference type="InterPro" id="IPR011761">
    <property type="entry name" value="ATP-grasp"/>
</dbReference>
<dbReference type="InterPro" id="IPR011053">
    <property type="entry name" value="Single_hybrid_motif"/>
</dbReference>
<dbReference type="Gene3D" id="3.40.50.20">
    <property type="match status" value="1"/>
</dbReference>
<evidence type="ECO:0000313" key="11">
    <source>
        <dbReference type="EMBL" id="BDV30012.1"/>
    </source>
</evidence>
<dbReference type="InterPro" id="IPR000089">
    <property type="entry name" value="Biotin_lipoyl"/>
</dbReference>
<dbReference type="Gene3D" id="2.40.50.100">
    <property type="match status" value="1"/>
</dbReference>
<dbReference type="EMBL" id="AP027141">
    <property type="protein sequence ID" value="BDV30012.1"/>
    <property type="molecule type" value="Genomic_DNA"/>
</dbReference>
<dbReference type="PROSITE" id="PS50979">
    <property type="entry name" value="BC"/>
    <property type="match status" value="1"/>
</dbReference>
<keyword evidence="2" id="KW-0436">Ligase</keyword>
<dbReference type="Proteomes" id="UP001317779">
    <property type="component" value="Chromosome"/>
</dbReference>
<evidence type="ECO:0000256" key="5">
    <source>
        <dbReference type="ARBA" id="ARBA00023267"/>
    </source>
</evidence>
<feature type="domain" description="Lipoyl-binding" evidence="8">
    <location>
        <begin position="512"/>
        <end position="588"/>
    </location>
</feature>
<dbReference type="InterPro" id="IPR001882">
    <property type="entry name" value="Biotin_BS"/>
</dbReference>
<name>A0ABM8DWM6_9MICO</name>
<dbReference type="Pfam" id="PF02785">
    <property type="entry name" value="Biotin_carb_C"/>
    <property type="match status" value="1"/>
</dbReference>
<evidence type="ECO:0000256" key="6">
    <source>
        <dbReference type="PROSITE-ProRule" id="PRU00409"/>
    </source>
</evidence>
<proteinExistence type="predicted"/>
<feature type="domain" description="ATP-grasp" evidence="9">
    <location>
        <begin position="122"/>
        <end position="319"/>
    </location>
</feature>
<protein>
    <submittedName>
        <fullName evidence="11">Acetyl-/propionyl-CoA carboxylase subunit alpha</fullName>
    </submittedName>
</protein>
<dbReference type="InterPro" id="IPR005481">
    <property type="entry name" value="BC-like_N"/>
</dbReference>
<dbReference type="CDD" id="cd06850">
    <property type="entry name" value="biotinyl_domain"/>
    <property type="match status" value="1"/>
</dbReference>
<keyword evidence="4 6" id="KW-0067">ATP-binding</keyword>
<dbReference type="Pfam" id="PF02786">
    <property type="entry name" value="CPSase_L_D2"/>
    <property type="match status" value="1"/>
</dbReference>
<dbReference type="InterPro" id="IPR013815">
    <property type="entry name" value="ATP_grasp_subdomain_1"/>
</dbReference>
<dbReference type="PANTHER" id="PTHR18866:SF126">
    <property type="entry name" value="BIOTIN CARBOXYLASE"/>
    <property type="match status" value="1"/>
</dbReference>
<accession>A0ABM8DWM6</accession>
<dbReference type="PANTHER" id="PTHR18866">
    <property type="entry name" value="CARBOXYLASE:PYRUVATE/ACETYL-COA/PROPIONYL-COA CARBOXYLASE"/>
    <property type="match status" value="1"/>
</dbReference>
<evidence type="ECO:0000259" key="10">
    <source>
        <dbReference type="PROSITE" id="PS50979"/>
    </source>
</evidence>
<organism evidence="11 12">
    <name type="scientific">Microbacterium terricola</name>
    <dbReference type="NCBI Taxonomy" id="344163"/>
    <lineage>
        <taxon>Bacteria</taxon>
        <taxon>Bacillati</taxon>
        <taxon>Actinomycetota</taxon>
        <taxon>Actinomycetes</taxon>
        <taxon>Micrococcales</taxon>
        <taxon>Microbacteriaceae</taxon>
        <taxon>Microbacterium</taxon>
    </lineage>
</organism>
<dbReference type="Gene3D" id="3.30.470.20">
    <property type="entry name" value="ATP-grasp fold, B domain"/>
    <property type="match status" value="1"/>
</dbReference>
<dbReference type="InterPro" id="IPR011764">
    <property type="entry name" value="Biotin_carboxylation_dom"/>
</dbReference>
<dbReference type="PROSITE" id="PS50975">
    <property type="entry name" value="ATP_GRASP"/>
    <property type="match status" value="1"/>
</dbReference>
<evidence type="ECO:0000259" key="8">
    <source>
        <dbReference type="PROSITE" id="PS50968"/>
    </source>
</evidence>
<dbReference type="PROSITE" id="PS50968">
    <property type="entry name" value="BIOTINYL_LIPOYL"/>
    <property type="match status" value="1"/>
</dbReference>
<evidence type="ECO:0000256" key="7">
    <source>
        <dbReference type="SAM" id="MobiDB-lite"/>
    </source>
</evidence>
<evidence type="ECO:0000256" key="4">
    <source>
        <dbReference type="ARBA" id="ARBA00022840"/>
    </source>
</evidence>
<evidence type="ECO:0000256" key="1">
    <source>
        <dbReference type="ARBA" id="ARBA00001953"/>
    </source>
</evidence>
<dbReference type="PROSITE" id="PS00867">
    <property type="entry name" value="CPSASE_2"/>
    <property type="match status" value="1"/>
</dbReference>
<feature type="region of interest" description="Disordered" evidence="7">
    <location>
        <begin position="495"/>
        <end position="518"/>
    </location>
</feature>
<comment type="cofactor">
    <cofactor evidence="1">
        <name>biotin</name>
        <dbReference type="ChEBI" id="CHEBI:57586"/>
    </cofactor>
</comment>
<dbReference type="SUPFAM" id="SSF56059">
    <property type="entry name" value="Glutathione synthetase ATP-binding domain-like"/>
    <property type="match status" value="1"/>
</dbReference>
<dbReference type="RefSeq" id="WP_263796140.1">
    <property type="nucleotide sequence ID" value="NZ_AP027141.1"/>
</dbReference>
<dbReference type="Pfam" id="PF00364">
    <property type="entry name" value="Biotin_lipoyl"/>
    <property type="match status" value="1"/>
</dbReference>
<dbReference type="InterPro" id="IPR050856">
    <property type="entry name" value="Biotin_carboxylase_complex"/>
</dbReference>
<evidence type="ECO:0000313" key="12">
    <source>
        <dbReference type="Proteomes" id="UP001317779"/>
    </source>
</evidence>
<evidence type="ECO:0000259" key="9">
    <source>
        <dbReference type="PROSITE" id="PS50975"/>
    </source>
</evidence>
<gene>
    <name evidence="11" type="ORF">Microterr_06720</name>
</gene>
<dbReference type="PROSITE" id="PS00188">
    <property type="entry name" value="BIOTIN"/>
    <property type="match status" value="1"/>
</dbReference>
<dbReference type="SUPFAM" id="SSF52440">
    <property type="entry name" value="PreATP-grasp domain"/>
    <property type="match status" value="1"/>
</dbReference>